<dbReference type="InterPro" id="IPR013563">
    <property type="entry name" value="Oligopep_ABC_C"/>
</dbReference>
<comment type="caution">
    <text evidence="6">The sequence shown here is derived from an EMBL/GenBank/DDBJ whole genome shotgun (WGS) entry which is preliminary data.</text>
</comment>
<evidence type="ECO:0000256" key="1">
    <source>
        <dbReference type="ARBA" id="ARBA00005417"/>
    </source>
</evidence>
<protein>
    <recommendedName>
        <fullName evidence="5">Oligopeptide/dipeptide ABC transporter C-terminal domain-containing protein</fullName>
    </recommendedName>
</protein>
<dbReference type="RefSeq" id="WP_390363608.1">
    <property type="nucleotide sequence ID" value="NZ_JBHTKJ010000052.1"/>
</dbReference>
<gene>
    <name evidence="6" type="ORF">ACFQ3N_16295</name>
</gene>
<proteinExistence type="inferred from homology"/>
<reference evidence="7" key="1">
    <citation type="journal article" date="2019" name="Int. J. Syst. Evol. Microbiol.">
        <title>The Global Catalogue of Microorganisms (GCM) 10K type strain sequencing project: providing services to taxonomists for standard genome sequencing and annotation.</title>
        <authorList>
            <consortium name="The Broad Institute Genomics Platform"/>
            <consortium name="The Broad Institute Genome Sequencing Center for Infectious Disease"/>
            <person name="Wu L."/>
            <person name="Ma J."/>
        </authorList>
    </citation>
    <scope>NUCLEOTIDE SEQUENCE [LARGE SCALE GENOMIC DNA]</scope>
    <source>
        <strain evidence="7">CCUG 56754</strain>
    </source>
</reference>
<keyword evidence="2" id="KW-0813">Transport</keyword>
<sequence length="68" mass="7720">MPGSLPSIDENNSGCRFHPWCPYAMEQCKMDSPVETKLPESDSHYVRCWLQEVKEDGSHEKSAAHLKA</sequence>
<evidence type="ECO:0000256" key="3">
    <source>
        <dbReference type="ARBA" id="ARBA00022741"/>
    </source>
</evidence>
<keyword evidence="4" id="KW-0067">ATP-binding</keyword>
<dbReference type="EMBL" id="JBHTKJ010000052">
    <property type="protein sequence ID" value="MFD1039933.1"/>
    <property type="molecule type" value="Genomic_DNA"/>
</dbReference>
<dbReference type="InterPro" id="IPR027417">
    <property type="entry name" value="P-loop_NTPase"/>
</dbReference>
<organism evidence="6 7">
    <name type="scientific">Virgibacillus byunsanensis</name>
    <dbReference type="NCBI Taxonomy" id="570945"/>
    <lineage>
        <taxon>Bacteria</taxon>
        <taxon>Bacillati</taxon>
        <taxon>Bacillota</taxon>
        <taxon>Bacilli</taxon>
        <taxon>Bacillales</taxon>
        <taxon>Bacillaceae</taxon>
        <taxon>Virgibacillus</taxon>
    </lineage>
</organism>
<feature type="domain" description="Oligopeptide/dipeptide ABC transporter C-terminal" evidence="5">
    <location>
        <begin position="2"/>
        <end position="28"/>
    </location>
</feature>
<name>A0ABW3LPA5_9BACI</name>
<keyword evidence="3" id="KW-0547">Nucleotide-binding</keyword>
<dbReference type="Pfam" id="PF08352">
    <property type="entry name" value="oligo_HPY"/>
    <property type="match status" value="1"/>
</dbReference>
<keyword evidence="7" id="KW-1185">Reference proteome</keyword>
<dbReference type="Gene3D" id="3.40.50.300">
    <property type="entry name" value="P-loop containing nucleotide triphosphate hydrolases"/>
    <property type="match status" value="1"/>
</dbReference>
<evidence type="ECO:0000256" key="4">
    <source>
        <dbReference type="ARBA" id="ARBA00022840"/>
    </source>
</evidence>
<evidence type="ECO:0000259" key="5">
    <source>
        <dbReference type="Pfam" id="PF08352"/>
    </source>
</evidence>
<accession>A0ABW3LPA5</accession>
<evidence type="ECO:0000313" key="7">
    <source>
        <dbReference type="Proteomes" id="UP001597040"/>
    </source>
</evidence>
<comment type="similarity">
    <text evidence="1">Belongs to the ABC transporter superfamily.</text>
</comment>
<evidence type="ECO:0000256" key="2">
    <source>
        <dbReference type="ARBA" id="ARBA00022448"/>
    </source>
</evidence>
<evidence type="ECO:0000313" key="6">
    <source>
        <dbReference type="EMBL" id="MFD1039933.1"/>
    </source>
</evidence>
<dbReference type="Proteomes" id="UP001597040">
    <property type="component" value="Unassembled WGS sequence"/>
</dbReference>